<organism evidence="13 14">
    <name type="scientific">Candidatus Nitrosymbiomonas proteolyticus</name>
    <dbReference type="NCBI Taxonomy" id="2608984"/>
    <lineage>
        <taxon>Bacteria</taxon>
        <taxon>Bacillati</taxon>
        <taxon>Armatimonadota</taxon>
        <taxon>Armatimonadota incertae sedis</taxon>
        <taxon>Candidatus Nitrosymbiomonas</taxon>
    </lineage>
</organism>
<keyword evidence="5 12" id="KW-1133">Transmembrane helix</keyword>
<evidence type="ECO:0000256" key="8">
    <source>
        <dbReference type="ARBA" id="ARBA00023133"/>
    </source>
</evidence>
<feature type="transmembrane region" description="Helical" evidence="12">
    <location>
        <begin position="158"/>
        <end position="177"/>
    </location>
</feature>
<evidence type="ECO:0000256" key="4">
    <source>
        <dbReference type="ARBA" id="ARBA00022723"/>
    </source>
</evidence>
<proteinExistence type="inferred from homology"/>
<reference evidence="13" key="1">
    <citation type="journal article" name="DNA Res.">
        <title>The physiological potential of anammox bacteria as revealed by their core genome structure.</title>
        <authorList>
            <person name="Okubo T."/>
            <person name="Toyoda A."/>
            <person name="Fukuhara K."/>
            <person name="Uchiyama I."/>
            <person name="Harigaya Y."/>
            <person name="Kuroiwa M."/>
            <person name="Suzuki T."/>
            <person name="Murakami Y."/>
            <person name="Suwa Y."/>
            <person name="Takami H."/>
        </authorList>
    </citation>
    <scope>NUCLEOTIDE SEQUENCE</scope>
    <source>
        <strain evidence="13">317325-2</strain>
    </source>
</reference>
<keyword evidence="4" id="KW-0479">Metal-binding</keyword>
<comment type="catalytic activity">
    <reaction evidence="11">
        <text>Fe(II)-heme o + 2 A + H2O = Fe(II)-heme a + 2 AH2</text>
        <dbReference type="Rhea" id="RHEA:63388"/>
        <dbReference type="ChEBI" id="CHEBI:13193"/>
        <dbReference type="ChEBI" id="CHEBI:15377"/>
        <dbReference type="ChEBI" id="CHEBI:17499"/>
        <dbReference type="ChEBI" id="CHEBI:60530"/>
        <dbReference type="ChEBI" id="CHEBI:61715"/>
        <dbReference type="EC" id="1.17.99.9"/>
    </reaction>
    <physiologicalReaction direction="left-to-right" evidence="11">
        <dbReference type="Rhea" id="RHEA:63389"/>
    </physiologicalReaction>
</comment>
<feature type="transmembrane region" description="Helical" evidence="12">
    <location>
        <begin position="290"/>
        <end position="311"/>
    </location>
</feature>
<dbReference type="AlphaFoldDB" id="A0A809RVI8"/>
<feature type="transmembrane region" description="Helical" evidence="12">
    <location>
        <begin position="124"/>
        <end position="146"/>
    </location>
</feature>
<dbReference type="PANTHER" id="PTHR23289:SF2">
    <property type="entry name" value="CYTOCHROME C OXIDASE ASSEMBLY PROTEIN COX15 HOMOLOG"/>
    <property type="match status" value="1"/>
</dbReference>
<dbReference type="HAMAP" id="MF_01665">
    <property type="entry name" value="HemeA_synth_type2"/>
    <property type="match status" value="1"/>
</dbReference>
<feature type="transmembrane region" description="Helical" evidence="12">
    <location>
        <begin position="95"/>
        <end position="112"/>
    </location>
</feature>
<gene>
    <name evidence="13" type="ORF">NPRO_14370</name>
</gene>
<evidence type="ECO:0000256" key="7">
    <source>
        <dbReference type="ARBA" id="ARBA00023004"/>
    </source>
</evidence>
<keyword evidence="6" id="KW-0560">Oxidoreductase</keyword>
<evidence type="ECO:0000313" key="14">
    <source>
        <dbReference type="Proteomes" id="UP000662873"/>
    </source>
</evidence>
<evidence type="ECO:0000256" key="12">
    <source>
        <dbReference type="SAM" id="Phobius"/>
    </source>
</evidence>
<evidence type="ECO:0000256" key="11">
    <source>
        <dbReference type="ARBA" id="ARBA00048044"/>
    </source>
</evidence>
<comment type="pathway">
    <text evidence="10">Porphyrin-containing compound metabolism; heme A biosynthesis; heme A from heme O: step 1/1.</text>
</comment>
<keyword evidence="7" id="KW-0408">Iron</keyword>
<accession>A0A809RVI8</accession>
<feature type="transmembrane region" description="Helical" evidence="12">
    <location>
        <begin position="204"/>
        <end position="226"/>
    </location>
</feature>
<dbReference type="InterPro" id="IPR023754">
    <property type="entry name" value="HemeA_Synthase_type2"/>
</dbReference>
<dbReference type="PANTHER" id="PTHR23289">
    <property type="entry name" value="CYTOCHROME C OXIDASE ASSEMBLY PROTEIN COX15"/>
    <property type="match status" value="1"/>
</dbReference>
<dbReference type="GO" id="GO:0046872">
    <property type="term" value="F:metal ion binding"/>
    <property type="evidence" value="ECO:0007669"/>
    <property type="project" value="UniProtKB-KW"/>
</dbReference>
<evidence type="ECO:0000256" key="2">
    <source>
        <dbReference type="ARBA" id="ARBA00004141"/>
    </source>
</evidence>
<evidence type="ECO:0000256" key="6">
    <source>
        <dbReference type="ARBA" id="ARBA00023002"/>
    </source>
</evidence>
<dbReference type="EMBL" id="AP021858">
    <property type="protein sequence ID" value="BBO23842.1"/>
    <property type="molecule type" value="Genomic_DNA"/>
</dbReference>
<dbReference type="GO" id="GO:0006784">
    <property type="term" value="P:heme A biosynthetic process"/>
    <property type="evidence" value="ECO:0007669"/>
    <property type="project" value="InterPro"/>
</dbReference>
<feature type="transmembrane region" description="Helical" evidence="12">
    <location>
        <begin position="261"/>
        <end position="278"/>
    </location>
</feature>
<dbReference type="Proteomes" id="UP000662873">
    <property type="component" value="Chromosome"/>
</dbReference>
<keyword evidence="3 12" id="KW-0812">Transmembrane</keyword>
<name>A0A809RVI8_9BACT</name>
<dbReference type="GO" id="GO:0016020">
    <property type="term" value="C:membrane"/>
    <property type="evidence" value="ECO:0007669"/>
    <property type="project" value="UniProtKB-SubCell"/>
</dbReference>
<feature type="transmembrane region" description="Helical" evidence="12">
    <location>
        <begin position="317"/>
        <end position="336"/>
    </location>
</feature>
<dbReference type="GO" id="GO:0120547">
    <property type="term" value="F:heme A synthase activity"/>
    <property type="evidence" value="ECO:0007669"/>
    <property type="project" value="UniProtKB-EC"/>
</dbReference>
<evidence type="ECO:0000256" key="5">
    <source>
        <dbReference type="ARBA" id="ARBA00022989"/>
    </source>
</evidence>
<evidence type="ECO:0000256" key="10">
    <source>
        <dbReference type="ARBA" id="ARBA00044501"/>
    </source>
</evidence>
<comment type="cofactor">
    <cofactor evidence="1">
        <name>heme b</name>
        <dbReference type="ChEBI" id="CHEBI:60344"/>
    </cofactor>
</comment>
<dbReference type="KEGG" id="npy:NPRO_14370"/>
<feature type="transmembrane region" description="Helical" evidence="12">
    <location>
        <begin position="12"/>
        <end position="32"/>
    </location>
</feature>
<evidence type="ECO:0000256" key="3">
    <source>
        <dbReference type="ARBA" id="ARBA00022692"/>
    </source>
</evidence>
<dbReference type="InterPro" id="IPR003780">
    <property type="entry name" value="COX15/CtaA_fam"/>
</dbReference>
<comment type="subcellular location">
    <subcellularLocation>
        <location evidence="2">Membrane</location>
        <topology evidence="2">Multi-pass membrane protein</topology>
    </subcellularLocation>
</comment>
<protein>
    <submittedName>
        <fullName evidence="13">Heme A synthase</fullName>
    </submittedName>
</protein>
<keyword evidence="8" id="KW-0350">Heme biosynthesis</keyword>
<evidence type="ECO:0000256" key="1">
    <source>
        <dbReference type="ARBA" id="ARBA00001970"/>
    </source>
</evidence>
<sequence>MTQDRAAFARRWLMTLSAIALAIIFIGGLTRLTGSGLSITEWQPVSGALPPFSDLEWEQEFAKYREIPQFRFANADMDLAGFKVIYWWEWAHRQLGRLFGVVWLVGFLVLWRRFRVSRRHLARYFAIGVLTGVQAGVGWWMVASGLSGIDVRVSATRLAVHLGLGAILLGFLLWLYWDLRPHGQEPSAEGPEEVGALRKAADGLLFMCFLQIFLGALVAGTGAGAVHTDWPFMSGSLLPPSAFEIEPWWENFFWNNALVQFNHRWVGTALLVFAWLAWRRAREVADEATTRMLAASALLILAQAVLGVVTLWNRSPWFLGSAHQMLAMGVFGGLVLSRASLAKRTPQTAPGPLAEE</sequence>
<evidence type="ECO:0000256" key="9">
    <source>
        <dbReference type="ARBA" id="ARBA00023136"/>
    </source>
</evidence>
<evidence type="ECO:0000313" key="13">
    <source>
        <dbReference type="EMBL" id="BBO23842.1"/>
    </source>
</evidence>
<dbReference type="Pfam" id="PF02628">
    <property type="entry name" value="COX15-CtaA"/>
    <property type="match status" value="1"/>
</dbReference>
<keyword evidence="9 12" id="KW-0472">Membrane</keyword>